<feature type="compositionally biased region" description="Basic and acidic residues" evidence="1">
    <location>
        <begin position="641"/>
        <end position="650"/>
    </location>
</feature>
<evidence type="ECO:0000313" key="3">
    <source>
        <dbReference type="Proteomes" id="UP001219525"/>
    </source>
</evidence>
<sequence>MLNRARYFGRATCFLIKKSLNNAAPLSLKPPRLTRTTPCLARLVLPPSSRLARTTPWLVSPAPPRLVSPASSRLVSPAPLCLVSPVPLCLVSPVPLCLARLVSPVPLSPAPPCLACATLPRLTRHSLPATMPTERIALVSPGKRTRNIEVQLPRTRSGVKAAAATGPDPDRSWDIVEYHHSAGGGTVGKRPRRAHRARIRRNLLAPTQDKLDDVLGSVRALTEKCEWLQTEIHVERRARHREVEWLQSEIHAERRARQREVDSERRDRQRETEQLHNRVVEMQSWRIREKERNISFDRVTEQYEVVDRCLRGFNDIIFDTQRTTNGIQVVLTQDEKVLLKYYGLNYITRLLWPPIDLEVDADQLRLRALNILNVEQQRLCYRLLELLDTVKGKHNDLHHPRPDRATAYSCLSNYLDPSQCEALDSFLEQNPRRLPMYEDLFEEDPDTLLFARRRDYVSVTDQPQVGRGRVHPTGRKWLSPLQAVSRTWGKSTPWVASDFPPVSGERKLPLEWASPPRSHPPAYSINPRARTIARDTLDIDVLVLDTFANEMFAHIDVFHARAWPFVSFANDAAPILSQYITAGRSCGMRISSRNPYIHNACFAPRERATYSASVVDSATVDCFFDTQETGPPDIMNTSPEVEQRVSRSEA</sequence>
<name>A0AAD6Y425_9AGAR</name>
<organism evidence="2 3">
    <name type="scientific">Mycena pura</name>
    <dbReference type="NCBI Taxonomy" id="153505"/>
    <lineage>
        <taxon>Eukaryota</taxon>
        <taxon>Fungi</taxon>
        <taxon>Dikarya</taxon>
        <taxon>Basidiomycota</taxon>
        <taxon>Agaricomycotina</taxon>
        <taxon>Agaricomycetes</taxon>
        <taxon>Agaricomycetidae</taxon>
        <taxon>Agaricales</taxon>
        <taxon>Marasmiineae</taxon>
        <taxon>Mycenaceae</taxon>
        <taxon>Mycena</taxon>
    </lineage>
</organism>
<dbReference type="AlphaFoldDB" id="A0AAD6Y425"/>
<feature type="region of interest" description="Disordered" evidence="1">
    <location>
        <begin position="629"/>
        <end position="650"/>
    </location>
</feature>
<accession>A0AAD6Y425</accession>
<dbReference type="Proteomes" id="UP001219525">
    <property type="component" value="Unassembled WGS sequence"/>
</dbReference>
<evidence type="ECO:0000313" key="2">
    <source>
        <dbReference type="EMBL" id="KAJ7193324.1"/>
    </source>
</evidence>
<dbReference type="EMBL" id="JARJCW010000109">
    <property type="protein sequence ID" value="KAJ7193324.1"/>
    <property type="molecule type" value="Genomic_DNA"/>
</dbReference>
<comment type="caution">
    <text evidence="2">The sequence shown here is derived from an EMBL/GenBank/DDBJ whole genome shotgun (WGS) entry which is preliminary data.</text>
</comment>
<protein>
    <submittedName>
        <fullName evidence="2">Uncharacterized protein</fullName>
    </submittedName>
</protein>
<keyword evidence="3" id="KW-1185">Reference proteome</keyword>
<proteinExistence type="predicted"/>
<gene>
    <name evidence="2" type="ORF">GGX14DRAFT_577316</name>
</gene>
<reference evidence="2" key="1">
    <citation type="submission" date="2023-03" db="EMBL/GenBank/DDBJ databases">
        <title>Massive genome expansion in bonnet fungi (Mycena s.s.) driven by repeated elements and novel gene families across ecological guilds.</title>
        <authorList>
            <consortium name="Lawrence Berkeley National Laboratory"/>
            <person name="Harder C.B."/>
            <person name="Miyauchi S."/>
            <person name="Viragh M."/>
            <person name="Kuo A."/>
            <person name="Thoen E."/>
            <person name="Andreopoulos B."/>
            <person name="Lu D."/>
            <person name="Skrede I."/>
            <person name="Drula E."/>
            <person name="Henrissat B."/>
            <person name="Morin E."/>
            <person name="Kohler A."/>
            <person name="Barry K."/>
            <person name="LaButti K."/>
            <person name="Morin E."/>
            <person name="Salamov A."/>
            <person name="Lipzen A."/>
            <person name="Mereny Z."/>
            <person name="Hegedus B."/>
            <person name="Baldrian P."/>
            <person name="Stursova M."/>
            <person name="Weitz H."/>
            <person name="Taylor A."/>
            <person name="Grigoriev I.V."/>
            <person name="Nagy L.G."/>
            <person name="Martin F."/>
            <person name="Kauserud H."/>
        </authorList>
    </citation>
    <scope>NUCLEOTIDE SEQUENCE</scope>
    <source>
        <strain evidence="2">9144</strain>
    </source>
</reference>
<evidence type="ECO:0000256" key="1">
    <source>
        <dbReference type="SAM" id="MobiDB-lite"/>
    </source>
</evidence>